<dbReference type="Gene3D" id="1.10.260.40">
    <property type="entry name" value="lambda repressor-like DNA-binding domains"/>
    <property type="match status" value="1"/>
</dbReference>
<name>A0ABS8PVR2_9BACT</name>
<comment type="caution">
    <text evidence="2">The sequence shown here is derived from an EMBL/GenBank/DDBJ whole genome shotgun (WGS) entry which is preliminary data.</text>
</comment>
<evidence type="ECO:0000313" key="2">
    <source>
        <dbReference type="EMBL" id="MCD2424367.1"/>
    </source>
</evidence>
<dbReference type="InterPro" id="IPR010982">
    <property type="entry name" value="Lambda_DNA-bd_dom_sf"/>
</dbReference>
<organism evidence="2 3">
    <name type="scientific">Niabella pedocola</name>
    <dbReference type="NCBI Taxonomy" id="1752077"/>
    <lineage>
        <taxon>Bacteria</taxon>
        <taxon>Pseudomonadati</taxon>
        <taxon>Bacteroidota</taxon>
        <taxon>Chitinophagia</taxon>
        <taxon>Chitinophagales</taxon>
        <taxon>Chitinophagaceae</taxon>
        <taxon>Niabella</taxon>
    </lineage>
</organism>
<dbReference type="Proteomes" id="UP001199816">
    <property type="component" value="Unassembled WGS sequence"/>
</dbReference>
<evidence type="ECO:0000313" key="3">
    <source>
        <dbReference type="Proteomes" id="UP001199816"/>
    </source>
</evidence>
<proteinExistence type="predicted"/>
<keyword evidence="3" id="KW-1185">Reference proteome</keyword>
<dbReference type="EMBL" id="JAJNEC010000005">
    <property type="protein sequence ID" value="MCD2424367.1"/>
    <property type="molecule type" value="Genomic_DNA"/>
</dbReference>
<accession>A0ABS8PVR2</accession>
<dbReference type="InterPro" id="IPR001387">
    <property type="entry name" value="Cro/C1-type_HTH"/>
</dbReference>
<gene>
    <name evidence="2" type="ORF">LQ567_16425</name>
</gene>
<dbReference type="SMART" id="SM00530">
    <property type="entry name" value="HTH_XRE"/>
    <property type="match status" value="1"/>
</dbReference>
<sequence length="84" mass="9723">MKRKQAYLDNIEPKDQALRKVSARLKEVRKEQGYSSYEHFAIQMDIARSLYAKYEAGSDMKVSTLIRIVQGMGMKLSDFFKGLD</sequence>
<dbReference type="PROSITE" id="PS50943">
    <property type="entry name" value="HTH_CROC1"/>
    <property type="match status" value="1"/>
</dbReference>
<reference evidence="2 3" key="1">
    <citation type="submission" date="2021-11" db="EMBL/GenBank/DDBJ databases">
        <title>Genomic of Niabella pedocola.</title>
        <authorList>
            <person name="Wu T."/>
        </authorList>
    </citation>
    <scope>NUCLEOTIDE SEQUENCE [LARGE SCALE GENOMIC DNA]</scope>
    <source>
        <strain evidence="2 3">JCM 31011</strain>
    </source>
</reference>
<dbReference type="CDD" id="cd00093">
    <property type="entry name" value="HTH_XRE"/>
    <property type="match status" value="1"/>
</dbReference>
<dbReference type="RefSeq" id="WP_231006032.1">
    <property type="nucleotide sequence ID" value="NZ_JAJNEC010000005.1"/>
</dbReference>
<evidence type="ECO:0000259" key="1">
    <source>
        <dbReference type="PROSITE" id="PS50943"/>
    </source>
</evidence>
<dbReference type="SUPFAM" id="SSF47413">
    <property type="entry name" value="lambda repressor-like DNA-binding domains"/>
    <property type="match status" value="1"/>
</dbReference>
<feature type="domain" description="HTH cro/C1-type" evidence="1">
    <location>
        <begin position="25"/>
        <end position="79"/>
    </location>
</feature>
<protein>
    <submittedName>
        <fullName evidence="2">Helix-turn-helix transcriptional regulator</fullName>
    </submittedName>
</protein>